<dbReference type="GO" id="GO:0009246">
    <property type="term" value="P:enterobacterial common antigen biosynthetic process"/>
    <property type="evidence" value="ECO:0007669"/>
    <property type="project" value="TreeGrafter"/>
</dbReference>
<evidence type="ECO:0000256" key="2">
    <source>
        <dbReference type="ARBA" id="ARBA00022475"/>
    </source>
</evidence>
<evidence type="ECO:0000256" key="6">
    <source>
        <dbReference type="SAM" id="Phobius"/>
    </source>
</evidence>
<dbReference type="PANTHER" id="PTHR40074">
    <property type="entry name" value="O-ACETYLTRANSFERASE WECH"/>
    <property type="match status" value="1"/>
</dbReference>
<feature type="transmembrane region" description="Helical" evidence="6">
    <location>
        <begin position="349"/>
        <end position="369"/>
    </location>
</feature>
<gene>
    <name evidence="8" type="ORF">MNBD_CHLOROFLEXI01-892</name>
</gene>
<evidence type="ECO:0000256" key="4">
    <source>
        <dbReference type="ARBA" id="ARBA00022989"/>
    </source>
</evidence>
<dbReference type="InterPro" id="IPR002656">
    <property type="entry name" value="Acyl_transf_3_dom"/>
</dbReference>
<evidence type="ECO:0000256" key="3">
    <source>
        <dbReference type="ARBA" id="ARBA00022692"/>
    </source>
</evidence>
<feature type="transmembrane region" description="Helical" evidence="6">
    <location>
        <begin position="180"/>
        <end position="204"/>
    </location>
</feature>
<evidence type="ECO:0000259" key="7">
    <source>
        <dbReference type="Pfam" id="PF01757"/>
    </source>
</evidence>
<feature type="transmembrane region" description="Helical" evidence="6">
    <location>
        <begin position="113"/>
        <end position="134"/>
    </location>
</feature>
<keyword evidence="5 6" id="KW-0472">Membrane</keyword>
<sequence length="383" mass="43981">MTRRFLLLMGLGILGVILNHAATFGYQATFDLAWRYRPEVAAACGDLTPPVICPNYDQVHSATYWALTLVRRFIAFGVPVFLMVSGYFIAFAAGRKEARIKWPILKTRIVGLLIPYLIWSLIIFAGQAVFYSRVYPTAWVYIRKLLVGGATGSYYYIPLLIQMYFLSPILVPLAKKQWKWLLVGTAVLMIVVEALRYLQLFGLGAPVVPRLILLTPLWFFPRRLFWFALGIVFGFHIGDFKPFLIKHKNKLVVGTVVFYLLSLLEFELLLSLSGQLWIDFYSTFTTSIYAGLFMLAMLSVDKLKLPYTPRIMDLGVKAFGIYLIHEQVLELVGTLMFRYAPWILNYQILYQPIMIFFALGVPLLLMRIVSRLPIKKLYKYSFG</sequence>
<keyword evidence="3 6" id="KW-0812">Transmembrane</keyword>
<dbReference type="PANTHER" id="PTHR40074:SF2">
    <property type="entry name" value="O-ACETYLTRANSFERASE WECH"/>
    <property type="match status" value="1"/>
</dbReference>
<comment type="subcellular location">
    <subcellularLocation>
        <location evidence="1">Cell membrane</location>
        <topology evidence="1">Multi-pass membrane protein</topology>
    </subcellularLocation>
</comment>
<accession>A0A3B0V1C2</accession>
<evidence type="ECO:0000256" key="5">
    <source>
        <dbReference type="ARBA" id="ARBA00023136"/>
    </source>
</evidence>
<feature type="transmembrane region" description="Helical" evidence="6">
    <location>
        <begin position="251"/>
        <end position="270"/>
    </location>
</feature>
<feature type="transmembrane region" description="Helical" evidence="6">
    <location>
        <begin position="224"/>
        <end position="244"/>
    </location>
</feature>
<feature type="transmembrane region" description="Helical" evidence="6">
    <location>
        <begin position="319"/>
        <end position="337"/>
    </location>
</feature>
<protein>
    <recommendedName>
        <fullName evidence="7">Acyltransferase 3 domain-containing protein</fullName>
    </recommendedName>
</protein>
<dbReference type="GO" id="GO:0016413">
    <property type="term" value="F:O-acetyltransferase activity"/>
    <property type="evidence" value="ECO:0007669"/>
    <property type="project" value="TreeGrafter"/>
</dbReference>
<evidence type="ECO:0000313" key="8">
    <source>
        <dbReference type="EMBL" id="VAW37288.1"/>
    </source>
</evidence>
<dbReference type="Pfam" id="PF01757">
    <property type="entry name" value="Acyl_transf_3"/>
    <property type="match status" value="1"/>
</dbReference>
<feature type="transmembrane region" description="Helical" evidence="6">
    <location>
        <begin position="73"/>
        <end position="93"/>
    </location>
</feature>
<feature type="transmembrane region" description="Helical" evidence="6">
    <location>
        <begin position="154"/>
        <end position="173"/>
    </location>
</feature>
<keyword evidence="2" id="KW-1003">Cell membrane</keyword>
<feature type="transmembrane region" description="Helical" evidence="6">
    <location>
        <begin position="276"/>
        <end position="298"/>
    </location>
</feature>
<dbReference type="EMBL" id="UOEU01000660">
    <property type="protein sequence ID" value="VAW37288.1"/>
    <property type="molecule type" value="Genomic_DNA"/>
</dbReference>
<dbReference type="GO" id="GO:0005886">
    <property type="term" value="C:plasma membrane"/>
    <property type="evidence" value="ECO:0007669"/>
    <property type="project" value="UniProtKB-SubCell"/>
</dbReference>
<organism evidence="8">
    <name type="scientific">hydrothermal vent metagenome</name>
    <dbReference type="NCBI Taxonomy" id="652676"/>
    <lineage>
        <taxon>unclassified sequences</taxon>
        <taxon>metagenomes</taxon>
        <taxon>ecological metagenomes</taxon>
    </lineage>
</organism>
<reference evidence="8" key="1">
    <citation type="submission" date="2018-06" db="EMBL/GenBank/DDBJ databases">
        <authorList>
            <person name="Zhirakovskaya E."/>
        </authorList>
    </citation>
    <scope>NUCLEOTIDE SEQUENCE</scope>
</reference>
<evidence type="ECO:0000256" key="1">
    <source>
        <dbReference type="ARBA" id="ARBA00004651"/>
    </source>
</evidence>
<feature type="domain" description="Acyltransferase 3" evidence="7">
    <location>
        <begin position="10"/>
        <end position="366"/>
    </location>
</feature>
<name>A0A3B0V1C2_9ZZZZ</name>
<proteinExistence type="predicted"/>
<dbReference type="AlphaFoldDB" id="A0A3B0V1C2"/>
<keyword evidence="4 6" id="KW-1133">Transmembrane helix</keyword>